<organism evidence="1">
    <name type="scientific">Schistosoma haematobium</name>
    <name type="common">Blood fluke</name>
    <dbReference type="NCBI Taxonomy" id="6185"/>
    <lineage>
        <taxon>Eukaryota</taxon>
        <taxon>Metazoa</taxon>
        <taxon>Spiralia</taxon>
        <taxon>Lophotrochozoa</taxon>
        <taxon>Platyhelminthes</taxon>
        <taxon>Trematoda</taxon>
        <taxon>Digenea</taxon>
        <taxon>Strigeidida</taxon>
        <taxon>Schistosomatoidea</taxon>
        <taxon>Schistosomatidae</taxon>
        <taxon>Schistosoma</taxon>
    </lineage>
</organism>
<evidence type="ECO:0000313" key="1">
    <source>
        <dbReference type="EMBL" id="KGB36544.1"/>
    </source>
</evidence>
<sequence>MNITHDDGVNSDNRYCLPALSKLTSNELRKLWYIKKEQKRKTGNNITEYEVMIVGKLGHLYRLSLLDFIVSMI</sequence>
<reference evidence="1" key="1">
    <citation type="journal article" date="2012" name="Nat. Genet.">
        <title>Whole-genome sequence of Schistosoma haematobium.</title>
        <authorList>
            <person name="Young N.D."/>
            <person name="Jex A.R."/>
            <person name="Li B."/>
            <person name="Liu S."/>
            <person name="Yang L."/>
            <person name="Xiong Z."/>
            <person name="Li Y."/>
            <person name="Cantacessi C."/>
            <person name="Hall R.S."/>
            <person name="Xu X."/>
            <person name="Chen F."/>
            <person name="Wu X."/>
            <person name="Zerlotini A."/>
            <person name="Oliveira G."/>
            <person name="Hofmann A."/>
            <person name="Zhang G."/>
            <person name="Fang X."/>
            <person name="Kang Y."/>
            <person name="Campbell B.E."/>
            <person name="Loukas A."/>
            <person name="Ranganathan S."/>
            <person name="Rollinson D."/>
            <person name="Rinaldi G."/>
            <person name="Brindley P.J."/>
            <person name="Yang H."/>
            <person name="Wang J."/>
            <person name="Wang J."/>
            <person name="Gasser R.B."/>
        </authorList>
    </citation>
    <scope>NUCLEOTIDE SEQUENCE [LARGE SCALE GENOMIC DNA]</scope>
</reference>
<name>A0A094ZTU8_SCHHA</name>
<accession>A0A094ZTU8</accession>
<dbReference type="EMBL" id="KL250785">
    <property type="protein sequence ID" value="KGB36544.1"/>
    <property type="molecule type" value="Genomic_DNA"/>
</dbReference>
<gene>
    <name evidence="1" type="ORF">MS3_04838</name>
</gene>
<dbReference type="AlphaFoldDB" id="A0A094ZTU8"/>
<proteinExistence type="predicted"/>
<protein>
    <submittedName>
        <fullName evidence="1">Uncharacterized protein</fullName>
    </submittedName>
</protein>